<proteinExistence type="predicted"/>
<dbReference type="PANTHER" id="PTHR47843:SF5">
    <property type="entry name" value="BTB_POZ DOMAIN PROTEIN"/>
    <property type="match status" value="1"/>
</dbReference>
<dbReference type="Gene3D" id="3.30.710.10">
    <property type="entry name" value="Potassium Channel Kv1.1, Chain A"/>
    <property type="match status" value="1"/>
</dbReference>
<dbReference type="InterPro" id="IPR011333">
    <property type="entry name" value="SKP1/BTB/POZ_sf"/>
</dbReference>
<evidence type="ECO:0000259" key="1">
    <source>
        <dbReference type="PROSITE" id="PS50097"/>
    </source>
</evidence>
<dbReference type="Proteomes" id="UP000053732">
    <property type="component" value="Unassembled WGS sequence"/>
</dbReference>
<dbReference type="AlphaFoldDB" id="A0A0G4PW38"/>
<dbReference type="InterPro" id="IPR000210">
    <property type="entry name" value="BTB/POZ_dom"/>
</dbReference>
<dbReference type="SMART" id="SM00225">
    <property type="entry name" value="BTB"/>
    <property type="match status" value="1"/>
</dbReference>
<dbReference type="Pfam" id="PF00651">
    <property type="entry name" value="BTB"/>
    <property type="match status" value="1"/>
</dbReference>
<dbReference type="STRING" id="1429867.A0A0G4PW38"/>
<dbReference type="PROSITE" id="PS50097">
    <property type="entry name" value="BTB"/>
    <property type="match status" value="1"/>
</dbReference>
<sequence>MSALSNSSDFMRELLLEGQFSDMEIICQDVTFKAHRAIVCTQSRFFNSALCDGFKESLDRSINLKDETPETIERVLSFLYLREYQDDGHAVLLQPTTDPIPSIDASDSVSQGDTSNNTEALKARALNNILVFTAADKFQIDPLKNLASEKFSKWVSENWDSPIFSEVVEEALALTPPHETKLQEIIAVIISSHIFELIDRATILPVLSSFGCLGLQVILDLVQKGRVKQPSECDYFQVLARKLNSRRHCRHCSAALNVRMERGEYQIGTFRCAACHTRH</sequence>
<gene>
    <name evidence="2" type="ORF">PCAMFM013_S054g000014</name>
</gene>
<reference evidence="2 3" key="1">
    <citation type="journal article" date="2014" name="Nat. Commun.">
        <title>Multiple recent horizontal transfers of a large genomic region in cheese making fungi.</title>
        <authorList>
            <person name="Cheeseman K."/>
            <person name="Ropars J."/>
            <person name="Renault P."/>
            <person name="Dupont J."/>
            <person name="Gouzy J."/>
            <person name="Branca A."/>
            <person name="Abraham A.L."/>
            <person name="Ceppi M."/>
            <person name="Conseiller E."/>
            <person name="Debuchy R."/>
            <person name="Malagnac F."/>
            <person name="Goarin A."/>
            <person name="Silar P."/>
            <person name="Lacoste S."/>
            <person name="Sallet E."/>
            <person name="Bensimon A."/>
            <person name="Giraud T."/>
            <person name="Brygoo Y."/>
        </authorList>
    </citation>
    <scope>NUCLEOTIDE SEQUENCE [LARGE SCALE GENOMIC DNA]</scope>
    <source>
        <strain evidence="3">FM 013</strain>
    </source>
</reference>
<dbReference type="SUPFAM" id="SSF54695">
    <property type="entry name" value="POZ domain"/>
    <property type="match status" value="1"/>
</dbReference>
<organism evidence="2 3">
    <name type="scientific">Penicillium camemberti (strain FM 013)</name>
    <dbReference type="NCBI Taxonomy" id="1429867"/>
    <lineage>
        <taxon>Eukaryota</taxon>
        <taxon>Fungi</taxon>
        <taxon>Dikarya</taxon>
        <taxon>Ascomycota</taxon>
        <taxon>Pezizomycotina</taxon>
        <taxon>Eurotiomycetes</taxon>
        <taxon>Eurotiomycetidae</taxon>
        <taxon>Eurotiales</taxon>
        <taxon>Aspergillaceae</taxon>
        <taxon>Penicillium</taxon>
    </lineage>
</organism>
<name>A0A0G4PW38_PENC3</name>
<accession>A0A0G4PW38</accession>
<evidence type="ECO:0000313" key="3">
    <source>
        <dbReference type="Proteomes" id="UP000053732"/>
    </source>
</evidence>
<feature type="domain" description="BTB" evidence="1">
    <location>
        <begin position="21"/>
        <end position="80"/>
    </location>
</feature>
<keyword evidence="3" id="KW-1185">Reference proteome</keyword>
<protein>
    <submittedName>
        <fullName evidence="2">BTB/POZ fold</fullName>
    </submittedName>
</protein>
<dbReference type="EMBL" id="HG793187">
    <property type="protein sequence ID" value="CRL30557.1"/>
    <property type="molecule type" value="Genomic_DNA"/>
</dbReference>
<dbReference type="CDD" id="cd18186">
    <property type="entry name" value="BTB_POZ_ZBTB_KLHL-like"/>
    <property type="match status" value="1"/>
</dbReference>
<dbReference type="PANTHER" id="PTHR47843">
    <property type="entry name" value="BTB DOMAIN-CONTAINING PROTEIN-RELATED"/>
    <property type="match status" value="1"/>
</dbReference>
<evidence type="ECO:0000313" key="2">
    <source>
        <dbReference type="EMBL" id="CRL30557.1"/>
    </source>
</evidence>